<dbReference type="InterPro" id="IPR012337">
    <property type="entry name" value="RNaseH-like_sf"/>
</dbReference>
<dbReference type="Proteomes" id="UP001243989">
    <property type="component" value="Unassembled WGS sequence"/>
</dbReference>
<dbReference type="Pfam" id="PF21762">
    <property type="entry name" value="DEDDh_C"/>
    <property type="match status" value="1"/>
</dbReference>
<keyword evidence="3" id="KW-1185">Reference proteome</keyword>
<evidence type="ECO:0000313" key="2">
    <source>
        <dbReference type="EMBL" id="KAK1640605.1"/>
    </source>
</evidence>
<reference evidence="2" key="1">
    <citation type="submission" date="2021-06" db="EMBL/GenBank/DDBJ databases">
        <title>Comparative genomics, transcriptomics and evolutionary studies reveal genomic signatures of adaptation to plant cell wall in hemibiotrophic fungi.</title>
        <authorList>
            <consortium name="DOE Joint Genome Institute"/>
            <person name="Baroncelli R."/>
            <person name="Diaz J.F."/>
            <person name="Benocci T."/>
            <person name="Peng M."/>
            <person name="Battaglia E."/>
            <person name="Haridas S."/>
            <person name="Andreopoulos W."/>
            <person name="Labutti K."/>
            <person name="Pangilinan J."/>
            <person name="Floch G.L."/>
            <person name="Makela M.R."/>
            <person name="Henrissat B."/>
            <person name="Grigoriev I.V."/>
            <person name="Crouch J.A."/>
            <person name="De Vries R.P."/>
            <person name="Sukno S.A."/>
            <person name="Thon M.R."/>
        </authorList>
    </citation>
    <scope>NUCLEOTIDE SEQUENCE</scope>
    <source>
        <strain evidence="2">CBS 102054</strain>
    </source>
</reference>
<evidence type="ECO:0000259" key="1">
    <source>
        <dbReference type="Pfam" id="PF21762"/>
    </source>
</evidence>
<sequence length="554" mass="62065">MAVTHAEQLERLFGAFGDEIFFEKGASQEVEDVPEEIILDPLLLDRQVAARKAAIQGKSITKPVEKKTPHYIGPPLEPSKSEKLAPADFNALMKQDFPEFKGMKAGDLSAENTTFVSWDVVQRYPLSFIGKTNRPKATPFFDAISEEQTWDFFYVYHPKALDQSPYIFVPTIQFQHFLDVVNASIQTNLTVPAGKPGEMFYLVFGSSCTIRPKYIARSASHNEYRTLTDAIPPAEEDDACADATAFGMEALMKLLNMHANFKDLKTKSKKKKQDKALNRAESIYDAQLYLGLRPKASDVDGKNKKVELDKPAPHALEQNVVFVCIDVEVAEDHHGTVLEIGISILDTNDLVGVAPGENGRNWVPFIKNRHLVTDEYRHIRNRKYIKGCPELFNFGYVISMPLFKKERQLTINSKSEYPKLSELGHKARTAVSDLSFDGKEDAGDNDKRPRTIVLLGHDLGADLGYLDKMGVELWGISGVASRTLDSKDMHQAWRGESQGRSLGMVLTDLGIEHSNLHNAGNDAAYTMQAMLGVAVRERVDKEWENAEKERTEAK</sequence>
<dbReference type="EMBL" id="JAHMHQ010000004">
    <property type="protein sequence ID" value="KAK1640605.1"/>
    <property type="molecule type" value="Genomic_DNA"/>
</dbReference>
<dbReference type="RefSeq" id="XP_060449212.1">
    <property type="nucleotide sequence ID" value="XM_060592114.1"/>
</dbReference>
<accession>A0AAI9ZZD3</accession>
<name>A0AAI9ZZD3_9PEZI</name>
<comment type="caution">
    <text evidence="2">The sequence shown here is derived from an EMBL/GenBank/DDBJ whole genome shotgun (WGS) entry which is preliminary data.</text>
</comment>
<feature type="domain" description="Gfd2/YDR514C-like C-terminal" evidence="1">
    <location>
        <begin position="321"/>
        <end position="532"/>
    </location>
</feature>
<dbReference type="GeneID" id="85476976"/>
<dbReference type="PANTHER" id="PTHR28083:SF1">
    <property type="entry name" value="GOOD FOR FULL DBP5 ACTIVITY PROTEIN 2"/>
    <property type="match status" value="1"/>
</dbReference>
<dbReference type="InterPro" id="IPR040151">
    <property type="entry name" value="Gfd2/YDR514C-like"/>
</dbReference>
<evidence type="ECO:0000313" key="3">
    <source>
        <dbReference type="Proteomes" id="UP001243989"/>
    </source>
</evidence>
<proteinExistence type="predicted"/>
<dbReference type="SUPFAM" id="SSF53098">
    <property type="entry name" value="Ribonuclease H-like"/>
    <property type="match status" value="1"/>
</dbReference>
<gene>
    <name evidence="2" type="ORF">BDP81DRAFT_446876</name>
</gene>
<dbReference type="GO" id="GO:0005634">
    <property type="term" value="C:nucleus"/>
    <property type="evidence" value="ECO:0007669"/>
    <property type="project" value="TreeGrafter"/>
</dbReference>
<dbReference type="InterPro" id="IPR048519">
    <property type="entry name" value="Gfd2/YDR514C-like_C"/>
</dbReference>
<protein>
    <submittedName>
        <fullName evidence="2">QDE-2-interacting protein</fullName>
    </submittedName>
</protein>
<dbReference type="AlphaFoldDB" id="A0AAI9ZZD3"/>
<organism evidence="2 3">
    <name type="scientific">Colletotrichum phormii</name>
    <dbReference type="NCBI Taxonomy" id="359342"/>
    <lineage>
        <taxon>Eukaryota</taxon>
        <taxon>Fungi</taxon>
        <taxon>Dikarya</taxon>
        <taxon>Ascomycota</taxon>
        <taxon>Pezizomycotina</taxon>
        <taxon>Sordariomycetes</taxon>
        <taxon>Hypocreomycetidae</taxon>
        <taxon>Glomerellales</taxon>
        <taxon>Glomerellaceae</taxon>
        <taxon>Colletotrichum</taxon>
        <taxon>Colletotrichum acutatum species complex</taxon>
    </lineage>
</organism>
<dbReference type="PANTHER" id="PTHR28083">
    <property type="entry name" value="GOOD FOR FULL DBP5 ACTIVITY PROTEIN 2"/>
    <property type="match status" value="1"/>
</dbReference>